<gene>
    <name evidence="1" type="ORF">SCHPADRAFT_947452</name>
</gene>
<dbReference type="InterPro" id="IPR032675">
    <property type="entry name" value="LRR_dom_sf"/>
</dbReference>
<protein>
    <recommendedName>
        <fullName evidence="3">F-box domain-containing protein</fullName>
    </recommendedName>
</protein>
<dbReference type="SUPFAM" id="SSF52047">
    <property type="entry name" value="RNI-like"/>
    <property type="match status" value="1"/>
</dbReference>
<dbReference type="InParanoid" id="A0A0H2R5L8"/>
<accession>A0A0H2R5L8</accession>
<sequence>MSESSDITFHETLGRSMGPRRLPDDILHLIFRLVLFVPEVHDLRMRSPLDSSELMSNSRTIEDVLSAEENMASLLVVSTSLDWQLTILPYKYMLLYLAQDSSWHMLAKIVSHSKSIGFPRPPGVAFYVRRLELCTAIWTSEQRASAISLLKACTRIAILTVGSNMYGMRGTSIPECIVRVLFSRTSASLQVLRFLSPLDPRSVRRFLLRLHRLKNLGALTIRFRGFYSSGLGARSISLPNFQSLEIISPNPSDFLWTMRFWSLPSLRHLSLRLVDMEVVELLKLSVFLGVHGPNLEILEVDSLSFKINELLGVCSNLSDLIVDIRSLSPSAFDGHPSIRRVGLRGFYPVREDLIFRSHVIACFNIYLPTLLDKNLFPELHTVRLVDLDRYHFHEYNWRRREAKEWANWIRRMREHGVRFEDHDGRPLFDDLPKERLVLGIFYDHEIYFIFILLEVLLAFNFY</sequence>
<evidence type="ECO:0000313" key="1">
    <source>
        <dbReference type="EMBL" id="KLO04773.1"/>
    </source>
</evidence>
<name>A0A0H2R5L8_9AGAM</name>
<dbReference type="OrthoDB" id="3171058at2759"/>
<dbReference type="Gene3D" id="3.80.10.10">
    <property type="entry name" value="Ribonuclease Inhibitor"/>
    <property type="match status" value="1"/>
</dbReference>
<evidence type="ECO:0008006" key="3">
    <source>
        <dbReference type="Google" id="ProtNLM"/>
    </source>
</evidence>
<organism evidence="1 2">
    <name type="scientific">Schizopora paradoxa</name>
    <dbReference type="NCBI Taxonomy" id="27342"/>
    <lineage>
        <taxon>Eukaryota</taxon>
        <taxon>Fungi</taxon>
        <taxon>Dikarya</taxon>
        <taxon>Basidiomycota</taxon>
        <taxon>Agaricomycotina</taxon>
        <taxon>Agaricomycetes</taxon>
        <taxon>Hymenochaetales</taxon>
        <taxon>Schizoporaceae</taxon>
        <taxon>Schizopora</taxon>
    </lineage>
</organism>
<keyword evidence="2" id="KW-1185">Reference proteome</keyword>
<dbReference type="Proteomes" id="UP000053477">
    <property type="component" value="Unassembled WGS sequence"/>
</dbReference>
<evidence type="ECO:0000313" key="2">
    <source>
        <dbReference type="Proteomes" id="UP000053477"/>
    </source>
</evidence>
<dbReference type="EMBL" id="KQ086438">
    <property type="protein sequence ID" value="KLO04773.1"/>
    <property type="molecule type" value="Genomic_DNA"/>
</dbReference>
<proteinExistence type="predicted"/>
<dbReference type="AlphaFoldDB" id="A0A0H2R5L8"/>
<reference evidence="1 2" key="1">
    <citation type="submission" date="2015-04" db="EMBL/GenBank/DDBJ databases">
        <title>Complete genome sequence of Schizopora paradoxa KUC8140, a cosmopolitan wood degrader in East Asia.</title>
        <authorList>
            <consortium name="DOE Joint Genome Institute"/>
            <person name="Min B."/>
            <person name="Park H."/>
            <person name="Jang Y."/>
            <person name="Kim J.-J."/>
            <person name="Kim K.H."/>
            <person name="Pangilinan J."/>
            <person name="Lipzen A."/>
            <person name="Riley R."/>
            <person name="Grigoriev I.V."/>
            <person name="Spatafora J.W."/>
            <person name="Choi I.-G."/>
        </authorList>
    </citation>
    <scope>NUCLEOTIDE SEQUENCE [LARGE SCALE GENOMIC DNA]</scope>
    <source>
        <strain evidence="1 2">KUC8140</strain>
    </source>
</reference>